<protein>
    <submittedName>
        <fullName evidence="1">Uncharacterized protein</fullName>
    </submittedName>
</protein>
<dbReference type="EMBL" id="JANPWB010000003">
    <property type="protein sequence ID" value="KAJ1197310.1"/>
    <property type="molecule type" value="Genomic_DNA"/>
</dbReference>
<evidence type="ECO:0000313" key="1">
    <source>
        <dbReference type="EMBL" id="KAJ1197310.1"/>
    </source>
</evidence>
<dbReference type="AlphaFoldDB" id="A0AAV7VAL0"/>
<organism evidence="1 2">
    <name type="scientific">Pleurodeles waltl</name>
    <name type="common">Iberian ribbed newt</name>
    <dbReference type="NCBI Taxonomy" id="8319"/>
    <lineage>
        <taxon>Eukaryota</taxon>
        <taxon>Metazoa</taxon>
        <taxon>Chordata</taxon>
        <taxon>Craniata</taxon>
        <taxon>Vertebrata</taxon>
        <taxon>Euteleostomi</taxon>
        <taxon>Amphibia</taxon>
        <taxon>Batrachia</taxon>
        <taxon>Caudata</taxon>
        <taxon>Salamandroidea</taxon>
        <taxon>Salamandridae</taxon>
        <taxon>Pleurodelinae</taxon>
        <taxon>Pleurodeles</taxon>
    </lineage>
</organism>
<dbReference type="Proteomes" id="UP001066276">
    <property type="component" value="Chromosome 2_1"/>
</dbReference>
<accession>A0AAV7VAL0</accession>
<gene>
    <name evidence="1" type="ORF">NDU88_001170</name>
</gene>
<evidence type="ECO:0000313" key="2">
    <source>
        <dbReference type="Proteomes" id="UP001066276"/>
    </source>
</evidence>
<keyword evidence="2" id="KW-1185">Reference proteome</keyword>
<comment type="caution">
    <text evidence="1">The sequence shown here is derived from an EMBL/GenBank/DDBJ whole genome shotgun (WGS) entry which is preliminary data.</text>
</comment>
<reference evidence="1" key="1">
    <citation type="journal article" date="2022" name="bioRxiv">
        <title>Sequencing and chromosome-scale assembly of the giantPleurodeles waltlgenome.</title>
        <authorList>
            <person name="Brown T."/>
            <person name="Elewa A."/>
            <person name="Iarovenko S."/>
            <person name="Subramanian E."/>
            <person name="Araus A.J."/>
            <person name="Petzold A."/>
            <person name="Susuki M."/>
            <person name="Suzuki K.-i.T."/>
            <person name="Hayashi T."/>
            <person name="Toyoda A."/>
            <person name="Oliveira C."/>
            <person name="Osipova E."/>
            <person name="Leigh N.D."/>
            <person name="Simon A."/>
            <person name="Yun M.H."/>
        </authorList>
    </citation>
    <scope>NUCLEOTIDE SEQUENCE</scope>
    <source>
        <strain evidence="1">20211129_DDA</strain>
        <tissue evidence="1">Liver</tissue>
    </source>
</reference>
<proteinExistence type="predicted"/>
<sequence length="239" mass="26125">MSVDKASFHGSLLMELSPGTSAGEEAGTFLNWDTFLVTNSPFLSVVTRVPFIALRLLNALPLLRVLLSMSDLRDMLSGPGEMVGNGICHCSPETQLAKGNPCGDVGWDPVLLEEVVYGTLNIAAFCHRFMDSFGKGHHKPLYFSIGLQLTGRNTLMSGVLGLQEFISLVAAERRSVVGANLSKQAVRGHNFLHFWNDCRPRRGRGYLYFGISTVIVLYKQHVGTIQETPEVTTDPVSIG</sequence>
<name>A0AAV7VAL0_PLEWA</name>